<comment type="caution">
    <text evidence="1">The sequence shown here is derived from an EMBL/GenBank/DDBJ whole genome shotgun (WGS) entry which is preliminary data.</text>
</comment>
<organism evidence="1 2">
    <name type="scientific">Deinococcus arenae</name>
    <dbReference type="NCBI Taxonomy" id="1452751"/>
    <lineage>
        <taxon>Bacteria</taxon>
        <taxon>Thermotogati</taxon>
        <taxon>Deinococcota</taxon>
        <taxon>Deinococci</taxon>
        <taxon>Deinococcales</taxon>
        <taxon>Deinococcaceae</taxon>
        <taxon>Deinococcus</taxon>
    </lineage>
</organism>
<dbReference type="Proteomes" id="UP000600547">
    <property type="component" value="Unassembled WGS sequence"/>
</dbReference>
<keyword evidence="2" id="KW-1185">Reference proteome</keyword>
<reference evidence="2" key="1">
    <citation type="journal article" date="2019" name="Int. J. Syst. Evol. Microbiol.">
        <title>The Global Catalogue of Microorganisms (GCM) 10K type strain sequencing project: providing services to taxonomists for standard genome sequencing and annotation.</title>
        <authorList>
            <consortium name="The Broad Institute Genomics Platform"/>
            <consortium name="The Broad Institute Genome Sequencing Center for Infectious Disease"/>
            <person name="Wu L."/>
            <person name="Ma J."/>
        </authorList>
    </citation>
    <scope>NUCLEOTIDE SEQUENCE [LARGE SCALE GENOMIC DNA]</scope>
    <source>
        <strain evidence="2">JCM 31047</strain>
    </source>
</reference>
<dbReference type="AlphaFoldDB" id="A0A8H9L7G9"/>
<sequence>MTAAPVPASPLPPGTLVLVRHARATGQEPGAALTPEGEAGAAALVPALRGLGATRIVSSPWRRAADTAAPLAAALGLPVTPDERLTERVLSPGPRADWPERLRDSFADDTLALPGGESGAAARGRGQAALDAHRDPAGVTVVVTHGNLLALLLGLDFDEWKALRNPDVWVCHPGSAPTRLDLLA</sequence>
<dbReference type="InterPro" id="IPR013078">
    <property type="entry name" value="His_Pase_superF_clade-1"/>
</dbReference>
<protein>
    <submittedName>
        <fullName evidence="1">Phosphoglycerate mutase</fullName>
    </submittedName>
</protein>
<evidence type="ECO:0000313" key="1">
    <source>
        <dbReference type="EMBL" id="GGM34854.1"/>
    </source>
</evidence>
<dbReference type="PANTHER" id="PTHR48100">
    <property type="entry name" value="BROAD-SPECIFICITY PHOSPHATASE YOR283W-RELATED"/>
    <property type="match status" value="1"/>
</dbReference>
<dbReference type="GO" id="GO:0005737">
    <property type="term" value="C:cytoplasm"/>
    <property type="evidence" value="ECO:0007669"/>
    <property type="project" value="TreeGrafter"/>
</dbReference>
<accession>A0A8H9L7G9</accession>
<proteinExistence type="predicted"/>
<dbReference type="EMBL" id="BMQG01000002">
    <property type="protein sequence ID" value="GGM34854.1"/>
    <property type="molecule type" value="Genomic_DNA"/>
</dbReference>
<dbReference type="InterPro" id="IPR029033">
    <property type="entry name" value="His_PPase_superfam"/>
</dbReference>
<dbReference type="SUPFAM" id="SSF53254">
    <property type="entry name" value="Phosphoglycerate mutase-like"/>
    <property type="match status" value="1"/>
</dbReference>
<dbReference type="RefSeq" id="WP_229781056.1">
    <property type="nucleotide sequence ID" value="NZ_BMQG01000002.1"/>
</dbReference>
<name>A0A8H9L7G9_9DEIO</name>
<dbReference type="GO" id="GO:0016791">
    <property type="term" value="F:phosphatase activity"/>
    <property type="evidence" value="ECO:0007669"/>
    <property type="project" value="TreeGrafter"/>
</dbReference>
<gene>
    <name evidence="1" type="primary">gpmA</name>
    <name evidence="1" type="ORF">GCM10008956_09050</name>
</gene>
<dbReference type="InterPro" id="IPR050275">
    <property type="entry name" value="PGM_Phosphatase"/>
</dbReference>
<dbReference type="Pfam" id="PF00300">
    <property type="entry name" value="His_Phos_1"/>
    <property type="match status" value="1"/>
</dbReference>
<dbReference type="PANTHER" id="PTHR48100:SF1">
    <property type="entry name" value="HISTIDINE PHOSPHATASE FAMILY PROTEIN-RELATED"/>
    <property type="match status" value="1"/>
</dbReference>
<dbReference type="Gene3D" id="3.40.50.1240">
    <property type="entry name" value="Phosphoglycerate mutase-like"/>
    <property type="match status" value="1"/>
</dbReference>
<dbReference type="SMART" id="SM00855">
    <property type="entry name" value="PGAM"/>
    <property type="match status" value="1"/>
</dbReference>
<evidence type="ECO:0000313" key="2">
    <source>
        <dbReference type="Proteomes" id="UP000600547"/>
    </source>
</evidence>